<dbReference type="AlphaFoldDB" id="Q4TBC7"/>
<protein>
    <submittedName>
        <fullName evidence="1">(spotted green pufferfish) hypothetical protein</fullName>
    </submittedName>
</protein>
<evidence type="ECO:0000313" key="1">
    <source>
        <dbReference type="EMBL" id="CAF89805.1"/>
    </source>
</evidence>
<feature type="non-terminal residue" evidence="1">
    <location>
        <position position="1"/>
    </location>
</feature>
<organism evidence="1">
    <name type="scientific">Tetraodon nigroviridis</name>
    <name type="common">Spotted green pufferfish</name>
    <name type="synonym">Chelonodon nigroviridis</name>
    <dbReference type="NCBI Taxonomy" id="99883"/>
    <lineage>
        <taxon>Eukaryota</taxon>
        <taxon>Metazoa</taxon>
        <taxon>Chordata</taxon>
        <taxon>Craniata</taxon>
        <taxon>Vertebrata</taxon>
        <taxon>Euteleostomi</taxon>
        <taxon>Actinopterygii</taxon>
        <taxon>Neopterygii</taxon>
        <taxon>Teleostei</taxon>
        <taxon>Neoteleostei</taxon>
        <taxon>Acanthomorphata</taxon>
        <taxon>Eupercaria</taxon>
        <taxon>Tetraodontiformes</taxon>
        <taxon>Tetradontoidea</taxon>
        <taxon>Tetraodontidae</taxon>
        <taxon>Tetraodon</taxon>
    </lineage>
</organism>
<accession>Q4TBC7</accession>
<sequence length="145" mass="16161">VDSGSAVNWCNLPKCPSLRNLTDGRFGRLRAGQQAAVQDLTRAHVESFDQAVAGGLSLAVQVSSAFPGRHAHTGRRRPPNTRGRKCYNAPVICKLNQNYVVHIKVFFIGKNDFLELDYLMIVVHCGCPAHERARHCCHVFSQYRS</sequence>
<dbReference type="EMBL" id="CAAE01007151">
    <property type="protein sequence ID" value="CAF89805.1"/>
    <property type="molecule type" value="Genomic_DNA"/>
</dbReference>
<comment type="caution">
    <text evidence="1">The sequence shown here is derived from an EMBL/GenBank/DDBJ whole genome shotgun (WGS) entry which is preliminary data.</text>
</comment>
<reference evidence="1" key="1">
    <citation type="journal article" date="2004" name="Nature">
        <title>Genome duplication in the teleost fish Tetraodon nigroviridis reveals the early vertebrate proto-karyotype.</title>
        <authorList>
            <person name="Jaillon O."/>
            <person name="Aury J.-M."/>
            <person name="Brunet F."/>
            <person name="Petit J.-L."/>
            <person name="Stange-Thomann N."/>
            <person name="Mauceli E."/>
            <person name="Bouneau L."/>
            <person name="Fischer C."/>
            <person name="Ozouf-Costaz C."/>
            <person name="Bernot A."/>
            <person name="Nicaud S."/>
            <person name="Jaffe D."/>
            <person name="Fisher S."/>
            <person name="Lutfalla G."/>
            <person name="Dossat C."/>
            <person name="Segurens B."/>
            <person name="Dasilva C."/>
            <person name="Salanoubat M."/>
            <person name="Levy M."/>
            <person name="Boudet N."/>
            <person name="Castellano S."/>
            <person name="Anthouard V."/>
            <person name="Jubin C."/>
            <person name="Castelli V."/>
            <person name="Katinka M."/>
            <person name="Vacherie B."/>
            <person name="Biemont C."/>
            <person name="Skalli Z."/>
            <person name="Cattolico L."/>
            <person name="Poulain J."/>
            <person name="De Berardinis V."/>
            <person name="Cruaud C."/>
            <person name="Duprat S."/>
            <person name="Brottier P."/>
            <person name="Coutanceau J.-P."/>
            <person name="Gouzy J."/>
            <person name="Parra G."/>
            <person name="Lardier G."/>
            <person name="Chapple C."/>
            <person name="McKernan K.J."/>
            <person name="McEwan P."/>
            <person name="Bosak S."/>
            <person name="Kellis M."/>
            <person name="Volff J.-N."/>
            <person name="Guigo R."/>
            <person name="Zody M.C."/>
            <person name="Mesirov J."/>
            <person name="Lindblad-Toh K."/>
            <person name="Birren B."/>
            <person name="Nusbaum C."/>
            <person name="Kahn D."/>
            <person name="Robinson-Rechavi M."/>
            <person name="Laudet V."/>
            <person name="Schachter V."/>
            <person name="Quetier F."/>
            <person name="Saurin W."/>
            <person name="Scarpelli C."/>
            <person name="Wincker P."/>
            <person name="Lander E.S."/>
            <person name="Weissenbach J."/>
            <person name="Roest Crollius H."/>
        </authorList>
    </citation>
    <scope>NUCLEOTIDE SEQUENCE [LARGE SCALE GENOMIC DNA]</scope>
</reference>
<gene>
    <name evidence="1" type="ORF">GSTENG00003815001</name>
</gene>
<name>Q4TBC7_TETNG</name>
<proteinExistence type="predicted"/>
<dbReference type="KEGG" id="tng:GSTEN00003815G001"/>
<dbReference type="OrthoDB" id="9835825at2759"/>
<reference evidence="1" key="2">
    <citation type="submission" date="2004-02" db="EMBL/GenBank/DDBJ databases">
        <authorList>
            <consortium name="Genoscope"/>
            <consortium name="Whitehead Institute Centre for Genome Research"/>
        </authorList>
    </citation>
    <scope>NUCLEOTIDE SEQUENCE</scope>
</reference>